<sequence>MKRPAEGGFLQVFSKGLTSAWKTNREQDAQKNLLLSNWELPLMKIQLALLGN</sequence>
<keyword evidence="2" id="KW-1185">Reference proteome</keyword>
<dbReference type="AlphaFoldDB" id="A0A564YT50"/>
<name>A0A564YT50_HYMDI</name>
<evidence type="ECO:0000313" key="1">
    <source>
        <dbReference type="EMBL" id="VUZ50179.1"/>
    </source>
</evidence>
<protein>
    <submittedName>
        <fullName evidence="1">Uncharacterized protein</fullName>
    </submittedName>
</protein>
<dbReference type="Proteomes" id="UP000321570">
    <property type="component" value="Unassembled WGS sequence"/>
</dbReference>
<reference evidence="1 2" key="1">
    <citation type="submission" date="2019-07" db="EMBL/GenBank/DDBJ databases">
        <authorList>
            <person name="Jastrzebski P J."/>
            <person name="Paukszto L."/>
            <person name="Jastrzebski P J."/>
        </authorList>
    </citation>
    <scope>NUCLEOTIDE SEQUENCE [LARGE SCALE GENOMIC DNA]</scope>
    <source>
        <strain evidence="1 2">WMS-il1</strain>
    </source>
</reference>
<evidence type="ECO:0000313" key="2">
    <source>
        <dbReference type="Proteomes" id="UP000321570"/>
    </source>
</evidence>
<organism evidence="1 2">
    <name type="scientific">Hymenolepis diminuta</name>
    <name type="common">Rat tapeworm</name>
    <dbReference type="NCBI Taxonomy" id="6216"/>
    <lineage>
        <taxon>Eukaryota</taxon>
        <taxon>Metazoa</taxon>
        <taxon>Spiralia</taxon>
        <taxon>Lophotrochozoa</taxon>
        <taxon>Platyhelminthes</taxon>
        <taxon>Cestoda</taxon>
        <taxon>Eucestoda</taxon>
        <taxon>Cyclophyllidea</taxon>
        <taxon>Hymenolepididae</taxon>
        <taxon>Hymenolepis</taxon>
    </lineage>
</organism>
<dbReference type="EMBL" id="CABIJS010000355">
    <property type="protein sequence ID" value="VUZ50179.1"/>
    <property type="molecule type" value="Genomic_DNA"/>
</dbReference>
<gene>
    <name evidence="1" type="ORF">WMSIL1_LOCUS9161</name>
</gene>
<accession>A0A564YT50</accession>
<proteinExistence type="predicted"/>